<name>A0A1J0LTR8_THEBO</name>
<dbReference type="AlphaFoldDB" id="A0A1J0LTR8"/>
<dbReference type="Proteomes" id="UP000182993">
    <property type="component" value="Chromosome"/>
</dbReference>
<evidence type="ECO:0000313" key="2">
    <source>
        <dbReference type="EMBL" id="APD09506.1"/>
    </source>
</evidence>
<accession>A0A1J0LTR8</accession>
<feature type="transmembrane region" description="Helical" evidence="1">
    <location>
        <begin position="265"/>
        <end position="284"/>
    </location>
</feature>
<evidence type="ECO:0000313" key="3">
    <source>
        <dbReference type="Proteomes" id="UP000182993"/>
    </source>
</evidence>
<dbReference type="EMBL" id="CP016312">
    <property type="protein sequence ID" value="APD09506.1"/>
    <property type="molecule type" value="Genomic_DNA"/>
</dbReference>
<proteinExistence type="predicted"/>
<dbReference type="STRING" id="56956.A0O31_01385"/>
<keyword evidence="1" id="KW-0812">Transmembrane</keyword>
<keyword evidence="1" id="KW-0472">Membrane</keyword>
<dbReference type="RefSeq" id="WP_071677203.1">
    <property type="nucleotide sequence ID" value="NZ_CP016312.1"/>
</dbReference>
<sequence>MPLFLVLRQRILRLWEGQVESFPAEGLLDEEGRPRYERLLHRLRELGAKGSYIGLGPEFALLRWQAFPALEGFPLEEAVLAEAERSPLFAGEELAADYLLAAPEDERRVRVLYAAMPKKGAALLGRLRPSRIEPLPLLLWRHALQRSEAHTLLVLENLAHTVALFEGGVLKGFRYLTLEADAGTEALTEEVARSLALFGHAGRPEEAWLLGLPTPPPLPPGLPGERIHQEVPQGLETLALARALSLDLKPRRRPLGEGLPREAQLAIFLASLFFALGLLGQSLLTQMTARERSRLEALGREAALLREQAFQPARPQGLGLEEILKVAAEKPESLWLTRLEAEQGRLLLEGRALDPYAPLLLAQRLGGRVGPLERASLGGKTVYTWEVEVAKAQAR</sequence>
<evidence type="ECO:0000256" key="1">
    <source>
        <dbReference type="SAM" id="Phobius"/>
    </source>
</evidence>
<gene>
    <name evidence="2" type="ORF">A0O31_01385</name>
</gene>
<dbReference type="KEGG" id="tbc:A0O31_01385"/>
<organism evidence="2 3">
    <name type="scientific">Thermus brockianus</name>
    <dbReference type="NCBI Taxonomy" id="56956"/>
    <lineage>
        <taxon>Bacteria</taxon>
        <taxon>Thermotogati</taxon>
        <taxon>Deinococcota</taxon>
        <taxon>Deinococci</taxon>
        <taxon>Thermales</taxon>
        <taxon>Thermaceae</taxon>
        <taxon>Thermus</taxon>
    </lineage>
</organism>
<protein>
    <submittedName>
        <fullName evidence="2">Uncharacterized protein</fullName>
    </submittedName>
</protein>
<keyword evidence="1" id="KW-1133">Transmembrane helix</keyword>
<reference evidence="3" key="1">
    <citation type="submission" date="2016-06" db="EMBL/GenBank/DDBJ databases">
        <title>Whole genome sequencing of Thermus brockianus strain GE-1.</title>
        <authorList>
            <person name="Schaefers C."/>
            <person name="Blank S."/>
            <person name="Wiebusch S."/>
            <person name="Elleuche S."/>
            <person name="Antranikian G."/>
        </authorList>
    </citation>
    <scope>NUCLEOTIDE SEQUENCE [LARGE SCALE GENOMIC DNA]</scope>
    <source>
        <strain evidence="3">GE-1</strain>
    </source>
</reference>